<protein>
    <recommendedName>
        <fullName evidence="1">Helix-turn-helix domain-containing protein</fullName>
    </recommendedName>
</protein>
<feature type="domain" description="Helix-turn-helix" evidence="1">
    <location>
        <begin position="73"/>
        <end position="131"/>
    </location>
</feature>
<organism evidence="3 6">
    <name type="scientific">Didymodactylos carnosus</name>
    <dbReference type="NCBI Taxonomy" id="1234261"/>
    <lineage>
        <taxon>Eukaryota</taxon>
        <taxon>Metazoa</taxon>
        <taxon>Spiralia</taxon>
        <taxon>Gnathifera</taxon>
        <taxon>Rotifera</taxon>
        <taxon>Eurotatoria</taxon>
        <taxon>Bdelloidea</taxon>
        <taxon>Philodinida</taxon>
        <taxon>Philodinidae</taxon>
        <taxon>Didymodactylos</taxon>
    </lineage>
</organism>
<gene>
    <name evidence="3" type="ORF">GPM918_LOCUS33683</name>
    <name evidence="2" type="ORF">OVA965_LOCUS23206</name>
    <name evidence="5" type="ORF">SRO942_LOCUS34370</name>
    <name evidence="4" type="ORF">TMI583_LOCUS23923</name>
</gene>
<dbReference type="Pfam" id="PF26215">
    <property type="entry name" value="HTH_animal"/>
    <property type="match status" value="1"/>
</dbReference>
<accession>A0A815M988</accession>
<evidence type="ECO:0000313" key="5">
    <source>
        <dbReference type="EMBL" id="CAF4303427.1"/>
    </source>
</evidence>
<dbReference type="Proteomes" id="UP000681722">
    <property type="component" value="Unassembled WGS sequence"/>
</dbReference>
<keyword evidence="6" id="KW-1185">Reference proteome</keyword>
<evidence type="ECO:0000313" key="2">
    <source>
        <dbReference type="EMBL" id="CAF1184049.1"/>
    </source>
</evidence>
<dbReference type="EMBL" id="CAJOBA010034943">
    <property type="protein sequence ID" value="CAF3995224.1"/>
    <property type="molecule type" value="Genomic_DNA"/>
</dbReference>
<reference evidence="3" key="1">
    <citation type="submission" date="2021-02" db="EMBL/GenBank/DDBJ databases">
        <authorList>
            <person name="Nowell W R."/>
        </authorList>
    </citation>
    <scope>NUCLEOTIDE SEQUENCE</scope>
</reference>
<dbReference type="Proteomes" id="UP000682733">
    <property type="component" value="Unassembled WGS sequence"/>
</dbReference>
<evidence type="ECO:0000313" key="4">
    <source>
        <dbReference type="EMBL" id="CAF3995224.1"/>
    </source>
</evidence>
<comment type="caution">
    <text evidence="3">The sequence shown here is derived from an EMBL/GenBank/DDBJ whole genome shotgun (WGS) entry which is preliminary data.</text>
</comment>
<name>A0A815M988_9BILA</name>
<dbReference type="EMBL" id="CAJNOK010013414">
    <property type="protein sequence ID" value="CAF1184049.1"/>
    <property type="molecule type" value="Genomic_DNA"/>
</dbReference>
<proteinExistence type="predicted"/>
<dbReference type="InterPro" id="IPR058912">
    <property type="entry name" value="HTH_animal"/>
</dbReference>
<dbReference type="EMBL" id="CAJOBC010083558">
    <property type="protein sequence ID" value="CAF4303427.1"/>
    <property type="molecule type" value="Genomic_DNA"/>
</dbReference>
<evidence type="ECO:0000259" key="1">
    <source>
        <dbReference type="Pfam" id="PF26215"/>
    </source>
</evidence>
<evidence type="ECO:0000313" key="3">
    <source>
        <dbReference type="EMBL" id="CAF1419333.1"/>
    </source>
</evidence>
<dbReference type="OrthoDB" id="10000517at2759"/>
<dbReference type="PANTHER" id="PTHR21301">
    <property type="entry name" value="REVERSE TRANSCRIPTASE"/>
    <property type="match status" value="1"/>
</dbReference>
<dbReference type="AlphaFoldDB" id="A0A815M988"/>
<dbReference type="EMBL" id="CAJNOQ010018131">
    <property type="protein sequence ID" value="CAF1419333.1"/>
    <property type="molecule type" value="Genomic_DNA"/>
</dbReference>
<dbReference type="Proteomes" id="UP000663829">
    <property type="component" value="Unassembled WGS sequence"/>
</dbReference>
<evidence type="ECO:0000313" key="6">
    <source>
        <dbReference type="Proteomes" id="UP000663829"/>
    </source>
</evidence>
<dbReference type="Proteomes" id="UP000677228">
    <property type="component" value="Unassembled WGS sequence"/>
</dbReference>
<dbReference type="PANTHER" id="PTHR21301:SF10">
    <property type="entry name" value="REVERSE TRANSCRIPTASE DOMAIN-CONTAINING PROTEIN"/>
    <property type="match status" value="1"/>
</dbReference>
<sequence length="261" mass="30746">MFFPEYTDDLFMTTNQAIDEINQILEALQKKDINIQIKYTIDTSVNDLNVNIMNQNGQLITSIFHKPTTEPHILPYTSDHPRHIHRNIPYAALLRAARICSNVDNFNSEIVRIEMSLLLNHYPPNYLSKHFDRFLRLNNAINVFNTLDPHAYKDLHHKLLYQPTRNEKQRQGMLQDPVRSPAVLQTKIWDTSVMYPRYIFDSGFPKLFGKWWKKYYAFPGSPAETVKMRLVANTNDTLAKFFIHKKPPKELLIKMEELKEQ</sequence>